<gene>
    <name evidence="1" type="ORF">MFIFM68171_02197</name>
</gene>
<dbReference type="Proteomes" id="UP001628179">
    <property type="component" value="Unassembled WGS sequence"/>
</dbReference>
<keyword evidence="2" id="KW-1185">Reference proteome</keyword>
<sequence>MAELNNAALWGAYADAIVGLAHPGGVGGLGLTSVQRFAVSQANSYAIPVVPVVNQYYQNWNLYHFASIVPSTDSDIVLVDSGQDYDQSVALYTDNIFLQVPRDKKLDAEIVALNQRLTQTREELFNATIAANLQFLAFCPNGISPFTGQPIRFPEFLATFYPDILNRQKTIHALETVRNELELASTGGAQKARLDSWRDAVAKGVNSSHSFPNFNMPVVATEEAVIEQIANGTITANGQPTSYKPVWTIGGAFNRVAKDWIDTFPTDYPYDRARYEKGMSKVSTSFINVTNDYWKKYGYGETTKKKGSGLAFWKKKSSSTTTWSTTEVRINQTSFRNGITVNAWGVGTFPIQMGSWYPGNPLLSYPVLTANTPPHIAENLKEQVTSVLIGYGVETHFTLDRWAYDELSGQIEEARRNDGSMSILGNVYGKGDGGFSSTSNPWSNIKQFNDTNTFVLLAHNNKVPMVLGTTITRIASPE</sequence>
<proteinExistence type="predicted"/>
<organism evidence="1 2">
    <name type="scientific">Madurella fahalii</name>
    <dbReference type="NCBI Taxonomy" id="1157608"/>
    <lineage>
        <taxon>Eukaryota</taxon>
        <taxon>Fungi</taxon>
        <taxon>Dikarya</taxon>
        <taxon>Ascomycota</taxon>
        <taxon>Pezizomycotina</taxon>
        <taxon>Sordariomycetes</taxon>
        <taxon>Sordariomycetidae</taxon>
        <taxon>Sordariales</taxon>
        <taxon>Sordariales incertae sedis</taxon>
        <taxon>Madurella</taxon>
    </lineage>
</organism>
<protein>
    <submittedName>
        <fullName evidence="1">Uncharacterized protein</fullName>
    </submittedName>
</protein>
<accession>A0ABQ0G2N2</accession>
<reference evidence="1 2" key="1">
    <citation type="submission" date="2024-09" db="EMBL/GenBank/DDBJ databases">
        <title>Itraconazole resistance in Madurella fahalii resulting from another homologue of gene encoding cytochrome P450 14-alpha sterol demethylase (CYP51).</title>
        <authorList>
            <person name="Yoshioka I."/>
            <person name="Fahal A.H."/>
            <person name="Kaneko S."/>
            <person name="Yaguchi T."/>
        </authorList>
    </citation>
    <scope>NUCLEOTIDE SEQUENCE [LARGE SCALE GENOMIC DNA]</scope>
    <source>
        <strain evidence="1 2">IFM 68171</strain>
    </source>
</reference>
<dbReference type="RefSeq" id="XP_070913720.1">
    <property type="nucleotide sequence ID" value="XM_071057619.1"/>
</dbReference>
<dbReference type="EMBL" id="BAAFSV010000001">
    <property type="protein sequence ID" value="GAB1311987.1"/>
    <property type="molecule type" value="Genomic_DNA"/>
</dbReference>
<evidence type="ECO:0000313" key="2">
    <source>
        <dbReference type="Proteomes" id="UP001628179"/>
    </source>
</evidence>
<evidence type="ECO:0000313" key="1">
    <source>
        <dbReference type="EMBL" id="GAB1311987.1"/>
    </source>
</evidence>
<dbReference type="GeneID" id="98172942"/>
<name>A0ABQ0G2N2_9PEZI</name>
<comment type="caution">
    <text evidence="1">The sequence shown here is derived from an EMBL/GenBank/DDBJ whole genome shotgun (WGS) entry which is preliminary data.</text>
</comment>